<dbReference type="GO" id="GO:0045892">
    <property type="term" value="P:negative regulation of DNA-templated transcription"/>
    <property type="evidence" value="ECO:0007669"/>
    <property type="project" value="TreeGrafter"/>
</dbReference>
<accession>B6JJR6</accession>
<dbReference type="KEGG" id="ocg:OCA5_c05820"/>
<reference evidence="5 6" key="1">
    <citation type="journal article" date="2011" name="J. Bacteriol.">
        <title>Complete genome sequences of the chemolithoautotrophic Oligotropha carboxidovorans strains OM4 and OM5.</title>
        <authorList>
            <person name="Volland S."/>
            <person name="Rachinger M."/>
            <person name="Strittmatter A."/>
            <person name="Daniel R."/>
            <person name="Gottschalk G."/>
            <person name="Meyer O."/>
        </authorList>
    </citation>
    <scope>NUCLEOTIDE SEQUENCE [LARGE SCALE GENOMIC DNA]</scope>
    <source>
        <strain evidence="6">ATCC 49405 / DSM 1227 / KCTC 32145 / OM5</strain>
    </source>
</reference>
<name>B6JJR6_AFIC5</name>
<dbReference type="PANTHER" id="PTHR44846">
    <property type="entry name" value="MANNOSYL-D-GLYCERATE TRANSPORT/METABOLISM SYSTEM REPRESSOR MNGR-RELATED"/>
    <property type="match status" value="1"/>
</dbReference>
<proteinExistence type="predicted"/>
<dbReference type="PANTHER" id="PTHR44846:SF1">
    <property type="entry name" value="MANNOSYL-D-GLYCERATE TRANSPORT_METABOLISM SYSTEM REPRESSOR MNGR-RELATED"/>
    <property type="match status" value="1"/>
</dbReference>
<feature type="domain" description="HTH gntR-type" evidence="4">
    <location>
        <begin position="8"/>
        <end position="76"/>
    </location>
</feature>
<keyword evidence="6" id="KW-1185">Reference proteome</keyword>
<dbReference type="InterPro" id="IPR050679">
    <property type="entry name" value="Bact_HTH_transcr_reg"/>
</dbReference>
<dbReference type="InterPro" id="IPR036390">
    <property type="entry name" value="WH_DNA-bd_sf"/>
</dbReference>
<dbReference type="InterPro" id="IPR036388">
    <property type="entry name" value="WH-like_DNA-bd_sf"/>
</dbReference>
<dbReference type="SUPFAM" id="SSF46785">
    <property type="entry name" value="Winged helix' DNA-binding domain"/>
    <property type="match status" value="1"/>
</dbReference>
<dbReference type="Pfam" id="PF07702">
    <property type="entry name" value="UTRA"/>
    <property type="match status" value="1"/>
</dbReference>
<dbReference type="KEGG" id="oca:OCAR_7559"/>
<dbReference type="RefSeq" id="WP_012564684.1">
    <property type="nucleotide sequence ID" value="NC_011386.1"/>
</dbReference>
<dbReference type="PRINTS" id="PR00035">
    <property type="entry name" value="HTHGNTR"/>
</dbReference>
<evidence type="ECO:0000256" key="3">
    <source>
        <dbReference type="ARBA" id="ARBA00023163"/>
    </source>
</evidence>
<evidence type="ECO:0000313" key="5">
    <source>
        <dbReference type="EMBL" id="AEI05306.1"/>
    </source>
</evidence>
<dbReference type="SMART" id="SM00866">
    <property type="entry name" value="UTRA"/>
    <property type="match status" value="1"/>
</dbReference>
<dbReference type="Gene3D" id="1.10.10.10">
    <property type="entry name" value="Winged helix-like DNA-binding domain superfamily/Winged helix DNA-binding domain"/>
    <property type="match status" value="1"/>
</dbReference>
<keyword evidence="1" id="KW-0805">Transcription regulation</keyword>
<protein>
    <recommendedName>
        <fullName evidence="4">HTH gntR-type domain-containing protein</fullName>
    </recommendedName>
</protein>
<keyword evidence="2" id="KW-0238">DNA-binding</keyword>
<dbReference type="OrthoDB" id="7173258at2"/>
<dbReference type="EMBL" id="CP002826">
    <property type="protein sequence ID" value="AEI05306.1"/>
    <property type="molecule type" value="Genomic_DNA"/>
</dbReference>
<evidence type="ECO:0000313" key="6">
    <source>
        <dbReference type="Proteomes" id="UP000007730"/>
    </source>
</evidence>
<dbReference type="PATRIC" id="fig|504832.7.peg.610"/>
<dbReference type="STRING" id="504832.OCA5_c05820"/>
<dbReference type="HOGENOM" id="CLU_063236_3_0_5"/>
<dbReference type="CDD" id="cd07377">
    <property type="entry name" value="WHTH_GntR"/>
    <property type="match status" value="1"/>
</dbReference>
<evidence type="ECO:0000256" key="2">
    <source>
        <dbReference type="ARBA" id="ARBA00023125"/>
    </source>
</evidence>
<dbReference type="PROSITE" id="PS50949">
    <property type="entry name" value="HTH_GNTR"/>
    <property type="match status" value="1"/>
</dbReference>
<dbReference type="SMART" id="SM00345">
    <property type="entry name" value="HTH_GNTR"/>
    <property type="match status" value="1"/>
</dbReference>
<dbReference type="Proteomes" id="UP000007730">
    <property type="component" value="Chromosome"/>
</dbReference>
<dbReference type="eggNOG" id="COG2188">
    <property type="taxonomic scope" value="Bacteria"/>
</dbReference>
<dbReference type="Pfam" id="PF00392">
    <property type="entry name" value="GntR"/>
    <property type="match status" value="1"/>
</dbReference>
<dbReference type="GO" id="GO:0003677">
    <property type="term" value="F:DNA binding"/>
    <property type="evidence" value="ECO:0007669"/>
    <property type="project" value="UniProtKB-KW"/>
</dbReference>
<dbReference type="InterPro" id="IPR000524">
    <property type="entry name" value="Tscrpt_reg_HTH_GntR"/>
</dbReference>
<gene>
    <name evidence="5" type="ordered locus">OCA5_c05820</name>
</gene>
<dbReference type="InterPro" id="IPR028978">
    <property type="entry name" value="Chorismate_lyase_/UTRA_dom_sf"/>
</dbReference>
<sequence length="239" mass="26949">MAKAIGTRPLYSQIREQFLHHLEDRTWAPGMLIPSEIELARKFGVSQGTVRKALNEMTAERLLTRQQGRGTFVTEPEDSRILFKFFHLTPDKAEPTFPVSRFLSRTKGAATAEEAAALAIHPGDAVWRIRRNRSFGQMLILTEVVVLAVARFPDLPEATVLPNNLYQLFSTRWRITIAQADEQLRAVSATKAIAQTLGCEPGTALLQIRRIARDLGERPVELRTSHCLTDHIHYASNLR</sequence>
<keyword evidence="3" id="KW-0804">Transcription</keyword>
<dbReference type="AlphaFoldDB" id="B6JJR6"/>
<organism evidence="5 6">
    <name type="scientific">Afipia carboxidovorans (strain ATCC 49405 / DSM 1227 / KCTC 32145 / OM5)</name>
    <name type="common">Oligotropha carboxidovorans</name>
    <dbReference type="NCBI Taxonomy" id="504832"/>
    <lineage>
        <taxon>Bacteria</taxon>
        <taxon>Pseudomonadati</taxon>
        <taxon>Pseudomonadota</taxon>
        <taxon>Alphaproteobacteria</taxon>
        <taxon>Hyphomicrobiales</taxon>
        <taxon>Nitrobacteraceae</taxon>
        <taxon>Afipia</taxon>
    </lineage>
</organism>
<evidence type="ECO:0000259" key="4">
    <source>
        <dbReference type="PROSITE" id="PS50949"/>
    </source>
</evidence>
<dbReference type="InterPro" id="IPR011663">
    <property type="entry name" value="UTRA"/>
</dbReference>
<evidence type="ECO:0000256" key="1">
    <source>
        <dbReference type="ARBA" id="ARBA00023015"/>
    </source>
</evidence>
<dbReference type="Gene3D" id="3.40.1410.10">
    <property type="entry name" value="Chorismate lyase-like"/>
    <property type="match status" value="1"/>
</dbReference>
<dbReference type="SUPFAM" id="SSF64288">
    <property type="entry name" value="Chorismate lyase-like"/>
    <property type="match status" value="1"/>
</dbReference>
<dbReference type="GO" id="GO:0003700">
    <property type="term" value="F:DNA-binding transcription factor activity"/>
    <property type="evidence" value="ECO:0007669"/>
    <property type="project" value="InterPro"/>
</dbReference>